<evidence type="ECO:0000256" key="1">
    <source>
        <dbReference type="SAM" id="MobiDB-lite"/>
    </source>
</evidence>
<reference evidence="3" key="1">
    <citation type="submission" date="2022-11" db="UniProtKB">
        <authorList>
            <consortium name="WormBaseParasite"/>
        </authorList>
    </citation>
    <scope>IDENTIFICATION</scope>
</reference>
<organism evidence="2 3">
    <name type="scientific">Romanomermis culicivorax</name>
    <name type="common">Nematode worm</name>
    <dbReference type="NCBI Taxonomy" id="13658"/>
    <lineage>
        <taxon>Eukaryota</taxon>
        <taxon>Metazoa</taxon>
        <taxon>Ecdysozoa</taxon>
        <taxon>Nematoda</taxon>
        <taxon>Enoplea</taxon>
        <taxon>Dorylaimia</taxon>
        <taxon>Mermithida</taxon>
        <taxon>Mermithoidea</taxon>
        <taxon>Mermithidae</taxon>
        <taxon>Romanomermis</taxon>
    </lineage>
</organism>
<dbReference type="WBParaSite" id="nRc.2.0.1.t01938-RA">
    <property type="protein sequence ID" value="nRc.2.0.1.t01938-RA"/>
    <property type="gene ID" value="nRc.2.0.1.g01938"/>
</dbReference>
<protein>
    <submittedName>
        <fullName evidence="3">Uncharacterized protein</fullName>
    </submittedName>
</protein>
<feature type="compositionally biased region" description="Basic residues" evidence="1">
    <location>
        <begin position="110"/>
        <end position="119"/>
    </location>
</feature>
<sequence length="126" mass="14118">MKAIKDVNLLIIYDKKNVECNDHRGANKTWAALMKNRTHSSSSRKIIVGTIMVIPMQKSRFNVLHISDDDENDDGPFAKPKTRKAARPAANTTKPKKTVDVPFLVPNQPKKSRAKKPARSKQSAIL</sequence>
<dbReference type="AlphaFoldDB" id="A0A915HIW2"/>
<keyword evidence="2" id="KW-1185">Reference proteome</keyword>
<evidence type="ECO:0000313" key="3">
    <source>
        <dbReference type="WBParaSite" id="nRc.2.0.1.t01938-RA"/>
    </source>
</evidence>
<name>A0A915HIW2_ROMCU</name>
<proteinExistence type="predicted"/>
<accession>A0A915HIW2</accession>
<feature type="region of interest" description="Disordered" evidence="1">
    <location>
        <begin position="66"/>
        <end position="126"/>
    </location>
</feature>
<dbReference type="Proteomes" id="UP000887565">
    <property type="component" value="Unplaced"/>
</dbReference>
<evidence type="ECO:0000313" key="2">
    <source>
        <dbReference type="Proteomes" id="UP000887565"/>
    </source>
</evidence>